<sequence>MIYPWLVGGDFNVILTPEEKIRGLAYPTEVEDFACCINSCELVNLRFNGSPFTWWNGRADEECIFKRLDRILVNNLSLGEMGNLKLDIIARSGSDHASMLLTCVGQAPPIYKPFRFLKFWT</sequence>
<name>A0AAV9L2M7_9SOLN</name>
<dbReference type="AlphaFoldDB" id="A0AAV9L2M7"/>
<evidence type="ECO:0000313" key="2">
    <source>
        <dbReference type="Proteomes" id="UP001311915"/>
    </source>
</evidence>
<protein>
    <recommendedName>
        <fullName evidence="3">Endonuclease/exonuclease/phosphatase domain-containing protein</fullName>
    </recommendedName>
</protein>
<keyword evidence="2" id="KW-1185">Reference proteome</keyword>
<dbReference type="InterPro" id="IPR036691">
    <property type="entry name" value="Endo/exonu/phosph_ase_sf"/>
</dbReference>
<dbReference type="EMBL" id="JAWPEI010000008">
    <property type="protein sequence ID" value="KAK4719582.1"/>
    <property type="molecule type" value="Genomic_DNA"/>
</dbReference>
<dbReference type="Gene3D" id="3.60.10.10">
    <property type="entry name" value="Endonuclease/exonuclease/phosphatase"/>
    <property type="match status" value="1"/>
</dbReference>
<dbReference type="SUPFAM" id="SSF56219">
    <property type="entry name" value="DNase I-like"/>
    <property type="match status" value="1"/>
</dbReference>
<evidence type="ECO:0000313" key="1">
    <source>
        <dbReference type="EMBL" id="KAK4719582.1"/>
    </source>
</evidence>
<dbReference type="PANTHER" id="PTHR33710:SF71">
    <property type="entry name" value="ENDONUCLEASE_EXONUCLEASE_PHOSPHATASE DOMAIN-CONTAINING PROTEIN"/>
    <property type="match status" value="1"/>
</dbReference>
<accession>A0AAV9L2M7</accession>
<dbReference type="Proteomes" id="UP001311915">
    <property type="component" value="Unassembled WGS sequence"/>
</dbReference>
<reference evidence="1 2" key="1">
    <citation type="submission" date="2023-10" db="EMBL/GenBank/DDBJ databases">
        <title>Genome-Wide Identification Analysis in wild type Solanum Pinnatisectum Reveals Some Genes Defensing Phytophthora Infestans.</title>
        <authorList>
            <person name="Sun C."/>
        </authorList>
    </citation>
    <scope>NUCLEOTIDE SEQUENCE [LARGE SCALE GENOMIC DNA]</scope>
    <source>
        <strain evidence="1">LQN</strain>
        <tissue evidence="1">Leaf</tissue>
    </source>
</reference>
<proteinExistence type="predicted"/>
<dbReference type="PANTHER" id="PTHR33710">
    <property type="entry name" value="BNAC02G09200D PROTEIN"/>
    <property type="match status" value="1"/>
</dbReference>
<gene>
    <name evidence="1" type="ORF">R3W88_017920</name>
</gene>
<comment type="caution">
    <text evidence="1">The sequence shown here is derived from an EMBL/GenBank/DDBJ whole genome shotgun (WGS) entry which is preliminary data.</text>
</comment>
<organism evidence="1 2">
    <name type="scientific">Solanum pinnatisectum</name>
    <name type="common">tansyleaf nightshade</name>
    <dbReference type="NCBI Taxonomy" id="50273"/>
    <lineage>
        <taxon>Eukaryota</taxon>
        <taxon>Viridiplantae</taxon>
        <taxon>Streptophyta</taxon>
        <taxon>Embryophyta</taxon>
        <taxon>Tracheophyta</taxon>
        <taxon>Spermatophyta</taxon>
        <taxon>Magnoliopsida</taxon>
        <taxon>eudicotyledons</taxon>
        <taxon>Gunneridae</taxon>
        <taxon>Pentapetalae</taxon>
        <taxon>asterids</taxon>
        <taxon>lamiids</taxon>
        <taxon>Solanales</taxon>
        <taxon>Solanaceae</taxon>
        <taxon>Solanoideae</taxon>
        <taxon>Solaneae</taxon>
        <taxon>Solanum</taxon>
    </lineage>
</organism>
<evidence type="ECO:0008006" key="3">
    <source>
        <dbReference type="Google" id="ProtNLM"/>
    </source>
</evidence>